<dbReference type="PROSITE" id="PS50303">
    <property type="entry name" value="PUM_HD"/>
    <property type="match status" value="1"/>
</dbReference>
<dbReference type="AlphaFoldDB" id="A0A1Y1XY85"/>
<evidence type="ECO:0000256" key="3">
    <source>
        <dbReference type="ARBA" id="ARBA00022737"/>
    </source>
</evidence>
<name>A0A1Y1XY85_9FUNG</name>
<feature type="repeat" description="Pumilio" evidence="7">
    <location>
        <begin position="759"/>
        <end position="794"/>
    </location>
</feature>
<evidence type="ECO:0000256" key="8">
    <source>
        <dbReference type="SAM" id="MobiDB-lite"/>
    </source>
</evidence>
<feature type="repeat" description="Pumilio" evidence="7">
    <location>
        <begin position="651"/>
        <end position="686"/>
    </location>
</feature>
<evidence type="ECO:0000256" key="4">
    <source>
        <dbReference type="ARBA" id="ARBA00022884"/>
    </source>
</evidence>
<feature type="repeat" description="Pumilio" evidence="7">
    <location>
        <begin position="615"/>
        <end position="650"/>
    </location>
</feature>
<evidence type="ECO:0000256" key="5">
    <source>
        <dbReference type="ARBA" id="ARBA00060736"/>
    </source>
</evidence>
<feature type="repeat" description="Pumilio" evidence="7">
    <location>
        <begin position="723"/>
        <end position="758"/>
    </location>
</feature>
<feature type="region of interest" description="Disordered" evidence="8">
    <location>
        <begin position="206"/>
        <end position="241"/>
    </location>
</feature>
<keyword evidence="11" id="KW-1185">Reference proteome</keyword>
<dbReference type="PANTHER" id="PTHR12537">
    <property type="entry name" value="RNA BINDING PROTEIN PUMILIO-RELATED"/>
    <property type="match status" value="1"/>
</dbReference>
<feature type="repeat" description="Pumilio" evidence="7">
    <location>
        <begin position="543"/>
        <end position="578"/>
    </location>
</feature>
<feature type="compositionally biased region" description="Polar residues" evidence="8">
    <location>
        <begin position="12"/>
        <end position="28"/>
    </location>
</feature>
<evidence type="ECO:0000256" key="2">
    <source>
        <dbReference type="ARBA" id="ARBA00022490"/>
    </source>
</evidence>
<proteinExistence type="inferred from homology"/>
<feature type="region of interest" description="Disordered" evidence="8">
    <location>
        <begin position="125"/>
        <end position="178"/>
    </location>
</feature>
<dbReference type="InterPro" id="IPR033133">
    <property type="entry name" value="PUM-HD"/>
</dbReference>
<evidence type="ECO:0000313" key="11">
    <source>
        <dbReference type="Proteomes" id="UP000193498"/>
    </source>
</evidence>
<feature type="repeat" description="Pumilio" evidence="7">
    <location>
        <begin position="579"/>
        <end position="614"/>
    </location>
</feature>
<feature type="compositionally biased region" description="Basic and acidic residues" evidence="8">
    <location>
        <begin position="132"/>
        <end position="141"/>
    </location>
</feature>
<dbReference type="FunFam" id="1.25.10.10:FF:000004">
    <property type="entry name" value="Pumilio homolog 1 isoform 2"/>
    <property type="match status" value="1"/>
</dbReference>
<evidence type="ECO:0000259" key="9">
    <source>
        <dbReference type="PROSITE" id="PS50303"/>
    </source>
</evidence>
<feature type="repeat" description="Pumilio" evidence="7">
    <location>
        <begin position="795"/>
        <end position="837"/>
    </location>
</feature>
<feature type="repeat" description="Pumilio" evidence="7">
    <location>
        <begin position="687"/>
        <end position="722"/>
    </location>
</feature>
<dbReference type="PROSITE" id="PS50302">
    <property type="entry name" value="PUM"/>
    <property type="match status" value="8"/>
</dbReference>
<dbReference type="InterPro" id="IPR033712">
    <property type="entry name" value="Pumilio_RNA-bd"/>
</dbReference>
<dbReference type="InterPro" id="IPR001313">
    <property type="entry name" value="Pumilio_RNA-bd_rpt"/>
</dbReference>
<evidence type="ECO:0000256" key="7">
    <source>
        <dbReference type="PROSITE-ProRule" id="PRU00317"/>
    </source>
</evidence>
<evidence type="ECO:0000256" key="1">
    <source>
        <dbReference type="ARBA" id="ARBA00004496"/>
    </source>
</evidence>
<sequence length="860" mass="96474">MSRLNPDEVPASSKSGLFQPTAKTQPQGQLAALLRGKFDLEYGPFTGQPSDINRSNSAPPTHLIERLGGFSQNAEGEYAVRLDAEQPGQYYGQPRADVKVSSGYGANNQPWQMWAGAGIDTLGKNPNGLSSHQDKSMDRFKGFGSDEFPNTHPLDQSLEPEHGRGMLLSESKNDPWGNSEVKQIYGGGNNADAGSRHRNLVDLIQDDFPRTPSPGIAAQQRQFDGGRGGADDSDLNSGLHSDNDYDRVRLRSVVNAAIDGLEEERYSPHNGVSPMRGARVPMPQRANSTPPAQHFQRGQQMGPNGELGDINANLLMDMRGMNLNDSDYEAVQQTRLLQQAKLQSQTYNSYLNEYPDMYSWDREEHGSGSDLYSRAELLGFSPLEYRQALQQLQQQGFSASRAEQILASELGAMKRNQLYGTGGNGINSNSYINSAGYGAQTLHRSHSTYSLNERKLRNQLLLQQQQINQQQMLLREQFLRQQHGPDVMGNAAPFNVTAGQGRRAMTPDLSLPSLGVVDSNHGMRSPLLEEFRNNKNKKYELRDIVGSMVEFSGDQHGSRFIQQKLETANSEEKQLVFEEILPNALQLMTDVFGNYVIQKFFEHGNQVQKSILAKQMETHVLSLSLQMYGCRVVQKALEHVLTEQQAILVKELDGNVLKCVKDQNGNHVIQKAIERVPAEHIQFIINAFHGQVYSLATHPYGCRVIQRMFEHCTDEQTKPLLDELHRYTQNLVQDQYGNYVIQHVLERGKPADRSLVVSKVRGQVLQMSKHKFASNVVEKCIAHGSKRDRQTLIDEVIQTKPDGNSALIIMMKDQYANYVVQKMLDVVDGDQREILINKIKPHLQSLKKYTYGKHLISSKF</sequence>
<dbReference type="PANTHER" id="PTHR12537:SF12">
    <property type="entry name" value="MATERNAL PROTEIN PUMILIO"/>
    <property type="match status" value="1"/>
</dbReference>
<dbReference type="Pfam" id="PF00806">
    <property type="entry name" value="PUF"/>
    <property type="match status" value="8"/>
</dbReference>
<dbReference type="InterPro" id="IPR011989">
    <property type="entry name" value="ARM-like"/>
</dbReference>
<gene>
    <name evidence="10" type="ORF">K493DRAFT_287825</name>
</gene>
<evidence type="ECO:0000313" key="10">
    <source>
        <dbReference type="EMBL" id="ORX90615.1"/>
    </source>
</evidence>
<dbReference type="Proteomes" id="UP000193498">
    <property type="component" value="Unassembled WGS sequence"/>
</dbReference>
<accession>A0A1Y1XY85</accession>
<comment type="similarity">
    <text evidence="5">Belongs to the PUF3 family.</text>
</comment>
<feature type="region of interest" description="Disordered" evidence="8">
    <location>
        <begin position="1"/>
        <end position="28"/>
    </location>
</feature>
<dbReference type="GO" id="GO:0000288">
    <property type="term" value="P:nuclear-transcribed mRNA catabolic process, deadenylation-dependent decay"/>
    <property type="evidence" value="ECO:0007669"/>
    <property type="project" value="TreeGrafter"/>
</dbReference>
<organism evidence="10 11">
    <name type="scientific">Basidiobolus meristosporus CBS 931.73</name>
    <dbReference type="NCBI Taxonomy" id="1314790"/>
    <lineage>
        <taxon>Eukaryota</taxon>
        <taxon>Fungi</taxon>
        <taxon>Fungi incertae sedis</taxon>
        <taxon>Zoopagomycota</taxon>
        <taxon>Entomophthoromycotina</taxon>
        <taxon>Basidiobolomycetes</taxon>
        <taxon>Basidiobolales</taxon>
        <taxon>Basidiobolaceae</taxon>
        <taxon>Basidiobolus</taxon>
    </lineage>
</organism>
<dbReference type="CDD" id="cd07920">
    <property type="entry name" value="Pumilio"/>
    <property type="match status" value="1"/>
</dbReference>
<dbReference type="Gene3D" id="1.25.10.10">
    <property type="entry name" value="Leucine-rich Repeat Variant"/>
    <property type="match status" value="1"/>
</dbReference>
<dbReference type="SUPFAM" id="SSF48371">
    <property type="entry name" value="ARM repeat"/>
    <property type="match status" value="1"/>
</dbReference>
<comment type="subcellular location">
    <subcellularLocation>
        <location evidence="1">Cytoplasm</location>
    </subcellularLocation>
</comment>
<keyword evidence="2" id="KW-0963">Cytoplasm</keyword>
<keyword evidence="3" id="KW-0677">Repeat</keyword>
<dbReference type="InterPro" id="IPR016024">
    <property type="entry name" value="ARM-type_fold"/>
</dbReference>
<feature type="domain" description="PUM-HD" evidence="9">
    <location>
        <begin position="523"/>
        <end position="860"/>
    </location>
</feature>
<dbReference type="EMBL" id="MCFE01000371">
    <property type="protein sequence ID" value="ORX90615.1"/>
    <property type="molecule type" value="Genomic_DNA"/>
</dbReference>
<dbReference type="OrthoDB" id="668540at2759"/>
<keyword evidence="4" id="KW-0694">RNA-binding</keyword>
<dbReference type="GO" id="GO:0003730">
    <property type="term" value="F:mRNA 3'-UTR binding"/>
    <property type="evidence" value="ECO:0007669"/>
    <property type="project" value="TreeGrafter"/>
</dbReference>
<dbReference type="GO" id="GO:0005737">
    <property type="term" value="C:cytoplasm"/>
    <property type="evidence" value="ECO:0007669"/>
    <property type="project" value="UniProtKB-SubCell"/>
</dbReference>
<protein>
    <recommendedName>
        <fullName evidence="6">Pumilio homology domain family member 3</fullName>
    </recommendedName>
</protein>
<evidence type="ECO:0000256" key="6">
    <source>
        <dbReference type="ARBA" id="ARBA00081811"/>
    </source>
</evidence>
<dbReference type="SMART" id="SM00025">
    <property type="entry name" value="Pumilio"/>
    <property type="match status" value="8"/>
</dbReference>
<reference evidence="10 11" key="1">
    <citation type="submission" date="2016-07" db="EMBL/GenBank/DDBJ databases">
        <title>Pervasive Adenine N6-methylation of Active Genes in Fungi.</title>
        <authorList>
            <consortium name="DOE Joint Genome Institute"/>
            <person name="Mondo S.J."/>
            <person name="Dannebaum R.O."/>
            <person name="Kuo R.C."/>
            <person name="Labutti K."/>
            <person name="Haridas S."/>
            <person name="Kuo A."/>
            <person name="Salamov A."/>
            <person name="Ahrendt S.R."/>
            <person name="Lipzen A."/>
            <person name="Sullivan W."/>
            <person name="Andreopoulos W.B."/>
            <person name="Clum A."/>
            <person name="Lindquist E."/>
            <person name="Daum C."/>
            <person name="Ramamoorthy G.K."/>
            <person name="Gryganskyi A."/>
            <person name="Culley D."/>
            <person name="Magnuson J.K."/>
            <person name="James T.Y."/>
            <person name="O'Malley M.A."/>
            <person name="Stajich J.E."/>
            <person name="Spatafora J.W."/>
            <person name="Visel A."/>
            <person name="Grigoriev I.V."/>
        </authorList>
    </citation>
    <scope>NUCLEOTIDE SEQUENCE [LARGE SCALE GENOMIC DNA]</scope>
    <source>
        <strain evidence="10 11">CBS 931.73</strain>
    </source>
</reference>
<comment type="caution">
    <text evidence="10">The sequence shown here is derived from an EMBL/GenBank/DDBJ whole genome shotgun (WGS) entry which is preliminary data.</text>
</comment>
<dbReference type="STRING" id="1314790.A0A1Y1XY85"/>
<dbReference type="InParanoid" id="A0A1Y1XY85"/>